<organism evidence="3 4">
    <name type="scientific">Pandoraea oxalativorans</name>
    <dbReference type="NCBI Taxonomy" id="573737"/>
    <lineage>
        <taxon>Bacteria</taxon>
        <taxon>Pseudomonadati</taxon>
        <taxon>Pseudomonadota</taxon>
        <taxon>Betaproteobacteria</taxon>
        <taxon>Burkholderiales</taxon>
        <taxon>Burkholderiaceae</taxon>
        <taxon>Pandoraea</taxon>
    </lineage>
</organism>
<evidence type="ECO:0000313" key="4">
    <source>
        <dbReference type="Proteomes" id="UP000035050"/>
    </source>
</evidence>
<dbReference type="KEGG" id="pox:MB84_28845"/>
<dbReference type="EMBL" id="CP011518">
    <property type="protein sequence ID" value="AKK24799.1"/>
    <property type="molecule type" value="Genomic_DNA"/>
</dbReference>
<dbReference type="PATRIC" id="fig|573737.6.peg.5726"/>
<keyword evidence="3" id="KW-0614">Plasmid</keyword>
<feature type="region of interest" description="Disordered" evidence="1">
    <location>
        <begin position="75"/>
        <end position="113"/>
    </location>
</feature>
<feature type="region of interest" description="Disordered" evidence="1">
    <location>
        <begin position="171"/>
        <end position="228"/>
    </location>
</feature>
<evidence type="ECO:0000313" key="3">
    <source>
        <dbReference type="EMBL" id="AKK24799.1"/>
    </source>
</evidence>
<dbReference type="AlphaFoldDB" id="A0A0G3IC57"/>
<dbReference type="Proteomes" id="UP000035050">
    <property type="component" value="Plasmid pPO70-1"/>
</dbReference>
<feature type="transmembrane region" description="Helical" evidence="2">
    <location>
        <begin position="593"/>
        <end position="611"/>
    </location>
</feature>
<geneLocation type="plasmid" evidence="3 4">
    <name>pPO70-1</name>
</geneLocation>
<accession>A0A0G3IC57</accession>
<name>A0A0G3IC57_9BURK</name>
<keyword evidence="2" id="KW-0472">Membrane</keyword>
<keyword evidence="2" id="KW-1133">Transmembrane helix</keyword>
<gene>
    <name evidence="3" type="ORF">MB84_28845</name>
</gene>
<sequence length="776" mass="82205">MAPAPAAVGGMPAPAGAGRCPGAADGGGQHVRAEPGGPYRSQALAVLLPHLFIRLPWRANMRTGAVGAGSYQYRPAPANITQGQPGQPPEADEPPTEGGHDSALDSGLRPGQDVDTAVRHAGHAGALDSAFAPASEQEEEEKYDFSPSSPHQRYVERLARMDAAQASLDLRRTLGIDEPGTPGTTERAGPDASSSSRLPASDGAAREHGPTWSRASAPSGGIRLEAGAVGSDTSPRVALLIAAEGAPNRRAELEAPLLSPPAGETDARASVLVQIAKATVVPQQKLRKGGSKLYWFWSVMAAGYGVAQWLKQGERGAPFFFMGMIGAGATEAIYVCKKRLHQSAGRRDLKARLRQLGGARARYIVDATRIKRPQANAADVRRASSEDALAALESDEISGYLAHQKMSEGPSLTMLARDTPLQLGGVAAKTLTLIGNVWKRFSTVVPSTVGAMVGAGAGLLHGLQGVQERTRAKSAGQALRRFDEVTLSRSVAAAGTPFAVLEALDESVRTSREHTRFKTLLGRADMNELKALAQVTQEVRTAFAQNVSDEIKACDEQSKWALFRLFYGLVASGVSGVAGALVLARAGDSRMKAVTTVSAGVTTFWLSSTAVRMDKADRARKHALSPTATPAERAKIAHWISVPLADLETVMVTVELRGRFFLSVLLLRYLAIPKPLDKGALQTLAEEAADLRRKSAKRVLALVGFPHAGIMGLATIAQEGTRESRISAVEYIDAHIKGKAALEKIISDAAHIERPTLALPHDPQVVGVHHDERAVE</sequence>
<evidence type="ECO:0000256" key="1">
    <source>
        <dbReference type="SAM" id="MobiDB-lite"/>
    </source>
</evidence>
<feature type="region of interest" description="Disordered" evidence="1">
    <location>
        <begin position="130"/>
        <end position="150"/>
    </location>
</feature>
<feature type="transmembrane region" description="Helical" evidence="2">
    <location>
        <begin position="699"/>
        <end position="717"/>
    </location>
</feature>
<proteinExistence type="predicted"/>
<evidence type="ECO:0000256" key="2">
    <source>
        <dbReference type="SAM" id="Phobius"/>
    </source>
</evidence>
<reference evidence="3" key="1">
    <citation type="submission" date="2016-06" db="EMBL/GenBank/DDBJ databases">
        <title>Pandoraea oxalativorans DSM 23570 Genome Sequencing.</title>
        <authorList>
            <person name="Ee R."/>
            <person name="Lim Y.-L."/>
            <person name="Yong D."/>
            <person name="Yin W.-F."/>
            <person name="Chan K.-G."/>
        </authorList>
    </citation>
    <scope>NUCLEOTIDE SEQUENCE</scope>
    <source>
        <strain evidence="3">DSM 23570</strain>
        <plasmid evidence="3">pPO70-1</plasmid>
    </source>
</reference>
<keyword evidence="2" id="KW-0812">Transmembrane</keyword>
<protein>
    <submittedName>
        <fullName evidence="3">Uncharacterized protein</fullName>
    </submittedName>
</protein>
<keyword evidence="4" id="KW-1185">Reference proteome</keyword>
<feature type="transmembrane region" description="Helical" evidence="2">
    <location>
        <begin position="565"/>
        <end position="587"/>
    </location>
</feature>